<evidence type="ECO:0000256" key="6">
    <source>
        <dbReference type="ARBA" id="ARBA00023237"/>
    </source>
</evidence>
<gene>
    <name evidence="9" type="ORF">ACFOET_04170</name>
</gene>
<name>A0ABV7JFB7_9SPHI</name>
<sequence>MVILSFLFCTAALQIQEAHAQQSRVSGRVTTADSDEPLAGVSIKLEGSDVGTVTDAEGKYTLGVSRLDGWLIASFVGFKTERIALGGRAQINFRLESTSEALDQVVVVGYGTQRRRDITGSIAEVSSEELQNQPLVSIDQLLQGKAAGVQISNSSGAPGGRVNIRIRGASSVNAGNEPLFVIDGIPVYNDSKDPGGTSYGTFTPTNAMASLNPEDIESVAILKDASATAIYGSRGNNGVVLITTKRGRGEQVQVDYSGYYGSQRLIRKLDLMNGREHATFLNDWAAEGNMPIPFPDPDAIGEGTDWQDEVFRVAPMQNHQLSLSSGGGKTRYFVSGNYLSQDGIALNSSLDRYSFRINADNQINEKITFSQSIAYNRTINQAVPTNSAGSDNIRSVADKVFATSPTIPVFDENGEYVTDWYGGGKTESPIASLLTIKNRLTGDNLLGNLSLSYKILEGLTFKTLWGVNLISRSNEEYYPRETTYIGGILGGLGVLSERRFTNVLNENTLHYSTDFSDVHQLDVLGGFTWQTEEIKSTTTQPSGFPHDRFGVDNIGSASGVPDVSSSVNEWGLASFIGRANYAYRNKILATVTLRADGSTKFGRGNKWGYFPSMALAYRISEEQFMKAQNIVSDLKIRASYGVTGNQEIGNYQSLARLITSNIYIIDGQLVSGASQTSLANRELRWERAAQWDLGLDVSLFDNALNVVFDYYNKRTNDLLFEVNLPAYSGYSTALYNTGNLNNKGFEVGVGGDLNFGALGWNLNVNYSRNNSEMVSLGRSASTSLFIGYPPGVIRGYIYDGVFNTQQEIDAQSVQQGVKPGDARYRDTNGDGQLDADDLVILGSPIPDYIFGFNNRFTYKGVSLGVFLQGEIGRKEMHGMSITNPATGGSNKLRSLMNRWTPQNPDSDIPRANVSNWMGSSTYNLVDGSYVKIRNIQLGYDIPGRFIGQSRKLHVYASGQNLFTFTRDYPGYDPDGGRHYPTARTIIFGVNLGL</sequence>
<dbReference type="InterPro" id="IPR037066">
    <property type="entry name" value="Plug_dom_sf"/>
</dbReference>
<dbReference type="InterPro" id="IPR012910">
    <property type="entry name" value="Plug_dom"/>
</dbReference>
<comment type="subcellular location">
    <subcellularLocation>
        <location evidence="1 7">Cell outer membrane</location>
        <topology evidence="1 7">Multi-pass membrane protein</topology>
    </subcellularLocation>
</comment>
<keyword evidence="2 7" id="KW-0813">Transport</keyword>
<evidence type="ECO:0000313" key="9">
    <source>
        <dbReference type="EMBL" id="MFC3196803.1"/>
    </source>
</evidence>
<dbReference type="EMBL" id="JBHRTA010000009">
    <property type="protein sequence ID" value="MFC3196803.1"/>
    <property type="molecule type" value="Genomic_DNA"/>
</dbReference>
<dbReference type="Pfam" id="PF13715">
    <property type="entry name" value="CarbopepD_reg_2"/>
    <property type="match status" value="1"/>
</dbReference>
<comment type="caution">
    <text evidence="9">The sequence shown here is derived from an EMBL/GenBank/DDBJ whole genome shotgun (WGS) entry which is preliminary data.</text>
</comment>
<evidence type="ECO:0000256" key="3">
    <source>
        <dbReference type="ARBA" id="ARBA00022452"/>
    </source>
</evidence>
<dbReference type="Pfam" id="PF07715">
    <property type="entry name" value="Plug"/>
    <property type="match status" value="1"/>
</dbReference>
<keyword evidence="3 7" id="KW-1134">Transmembrane beta strand</keyword>
<organism evidence="9 10">
    <name type="scientific">Parapedobacter deserti</name>
    <dbReference type="NCBI Taxonomy" id="1912957"/>
    <lineage>
        <taxon>Bacteria</taxon>
        <taxon>Pseudomonadati</taxon>
        <taxon>Bacteroidota</taxon>
        <taxon>Sphingobacteriia</taxon>
        <taxon>Sphingobacteriales</taxon>
        <taxon>Sphingobacteriaceae</taxon>
        <taxon>Parapedobacter</taxon>
    </lineage>
</organism>
<keyword evidence="4 7" id="KW-0812">Transmembrane</keyword>
<dbReference type="Gene3D" id="2.170.130.10">
    <property type="entry name" value="TonB-dependent receptor, plug domain"/>
    <property type="match status" value="1"/>
</dbReference>
<evidence type="ECO:0000313" key="10">
    <source>
        <dbReference type="Proteomes" id="UP001595526"/>
    </source>
</evidence>
<dbReference type="InterPro" id="IPR018247">
    <property type="entry name" value="EF_Hand_1_Ca_BS"/>
</dbReference>
<evidence type="ECO:0000256" key="4">
    <source>
        <dbReference type="ARBA" id="ARBA00022692"/>
    </source>
</evidence>
<keyword evidence="10" id="KW-1185">Reference proteome</keyword>
<evidence type="ECO:0000256" key="2">
    <source>
        <dbReference type="ARBA" id="ARBA00022448"/>
    </source>
</evidence>
<dbReference type="InterPro" id="IPR036942">
    <property type="entry name" value="Beta-barrel_TonB_sf"/>
</dbReference>
<feature type="domain" description="TonB-dependent receptor plug" evidence="8">
    <location>
        <begin position="115"/>
        <end position="239"/>
    </location>
</feature>
<dbReference type="SUPFAM" id="SSF56935">
    <property type="entry name" value="Porins"/>
    <property type="match status" value="1"/>
</dbReference>
<dbReference type="PROSITE" id="PS52016">
    <property type="entry name" value="TONB_DEPENDENT_REC_3"/>
    <property type="match status" value="1"/>
</dbReference>
<accession>A0ABV7JFB7</accession>
<reference evidence="10" key="1">
    <citation type="journal article" date="2019" name="Int. J. Syst. Evol. Microbiol.">
        <title>The Global Catalogue of Microorganisms (GCM) 10K type strain sequencing project: providing services to taxonomists for standard genome sequencing and annotation.</title>
        <authorList>
            <consortium name="The Broad Institute Genomics Platform"/>
            <consortium name="The Broad Institute Genome Sequencing Center for Infectious Disease"/>
            <person name="Wu L."/>
            <person name="Ma J."/>
        </authorList>
    </citation>
    <scope>NUCLEOTIDE SEQUENCE [LARGE SCALE GENOMIC DNA]</scope>
    <source>
        <strain evidence="10">KCTC 52416</strain>
    </source>
</reference>
<proteinExistence type="inferred from homology"/>
<keyword evidence="5 7" id="KW-0472">Membrane</keyword>
<dbReference type="Gene3D" id="2.40.170.20">
    <property type="entry name" value="TonB-dependent receptor, beta-barrel domain"/>
    <property type="match status" value="1"/>
</dbReference>
<dbReference type="NCBIfam" id="TIGR04056">
    <property type="entry name" value="OMP_RagA_SusC"/>
    <property type="match status" value="1"/>
</dbReference>
<dbReference type="Proteomes" id="UP001595526">
    <property type="component" value="Unassembled WGS sequence"/>
</dbReference>
<dbReference type="Gene3D" id="2.60.40.1120">
    <property type="entry name" value="Carboxypeptidase-like, regulatory domain"/>
    <property type="match status" value="1"/>
</dbReference>
<dbReference type="PROSITE" id="PS00018">
    <property type="entry name" value="EF_HAND_1"/>
    <property type="match status" value="1"/>
</dbReference>
<dbReference type="InterPro" id="IPR023997">
    <property type="entry name" value="TonB-dep_OMP_SusC/RagA_CS"/>
</dbReference>
<dbReference type="RefSeq" id="WP_379019873.1">
    <property type="nucleotide sequence ID" value="NZ_JBHRTA010000009.1"/>
</dbReference>
<dbReference type="SUPFAM" id="SSF49464">
    <property type="entry name" value="Carboxypeptidase regulatory domain-like"/>
    <property type="match status" value="1"/>
</dbReference>
<evidence type="ECO:0000256" key="1">
    <source>
        <dbReference type="ARBA" id="ARBA00004571"/>
    </source>
</evidence>
<dbReference type="InterPro" id="IPR039426">
    <property type="entry name" value="TonB-dep_rcpt-like"/>
</dbReference>
<protein>
    <submittedName>
        <fullName evidence="9">SusC/RagA family TonB-linked outer membrane protein</fullName>
    </submittedName>
</protein>
<comment type="similarity">
    <text evidence="7">Belongs to the TonB-dependent receptor family.</text>
</comment>
<keyword evidence="6 7" id="KW-0998">Cell outer membrane</keyword>
<evidence type="ECO:0000256" key="7">
    <source>
        <dbReference type="PROSITE-ProRule" id="PRU01360"/>
    </source>
</evidence>
<evidence type="ECO:0000259" key="8">
    <source>
        <dbReference type="Pfam" id="PF07715"/>
    </source>
</evidence>
<evidence type="ECO:0000256" key="5">
    <source>
        <dbReference type="ARBA" id="ARBA00023136"/>
    </source>
</evidence>
<dbReference type="InterPro" id="IPR008969">
    <property type="entry name" value="CarboxyPept-like_regulatory"/>
</dbReference>
<dbReference type="InterPro" id="IPR023996">
    <property type="entry name" value="TonB-dep_OMP_SusC/RagA"/>
</dbReference>
<dbReference type="NCBIfam" id="TIGR04057">
    <property type="entry name" value="SusC_RagA_signa"/>
    <property type="match status" value="1"/>
</dbReference>